<dbReference type="AlphaFoldDB" id="A0A915CSY2"/>
<dbReference type="InterPro" id="IPR003892">
    <property type="entry name" value="CUE"/>
</dbReference>
<feature type="domain" description="CUE" evidence="2">
    <location>
        <begin position="125"/>
        <end position="168"/>
    </location>
</feature>
<feature type="compositionally biased region" description="Polar residues" evidence="1">
    <location>
        <begin position="386"/>
        <end position="404"/>
    </location>
</feature>
<protein>
    <submittedName>
        <fullName evidence="4">CUE domain-containing protein</fullName>
    </submittedName>
</protein>
<sequence length="498" mass="56109">MNLAASTLSVPFANFLACKRARINQSGVHLFKTFYRLKALSEKDRFRLIYNNLSNREFLVRLDDDIRIKEELFKFVKSKVCTKDHEKHVVKALDEAYYEKAISVKTALMQRQILQVDIGKLKDAQIESAVKSLEDLLPEFSREQLHLCLRHFDYDLEKTTNAIMEMKDGLPFELRILMKCKDRFDDLTPARVLIQQFWDSGETDSNALCEKLNQPEKISSLFNLKPIPAKKMVNDENETKIESESQRSKKLEKLMMKYDGLFDMSGVQTAISSINKAKKTDVSKVEAFEVDGKLLVKQSAVQRQLLQPGVTADEKAAIRESYNRYQYELSEDDDEDGRHDLDARFAEETTAALDDDEYDDTYDDPRTFAAELVGSEGEDEKEASKPSGSRQQNVETGKYNQPAVSANLPKAWTNTANRQNQPHASSRGGGTAGTSSPRGGNVSAAPGNVNRQTASNNPPPSQSSSTNYTGGRSRQVKERNKGKMQQRGADKKARGGMF</sequence>
<evidence type="ECO:0000259" key="2">
    <source>
        <dbReference type="PROSITE" id="PS51140"/>
    </source>
</evidence>
<feature type="compositionally biased region" description="Basic and acidic residues" evidence="1">
    <location>
        <begin position="488"/>
        <end position="498"/>
    </location>
</feature>
<dbReference type="InterPro" id="IPR041800">
    <property type="entry name" value="ASCC2_CUE"/>
</dbReference>
<dbReference type="PROSITE" id="PS51140">
    <property type="entry name" value="CUE"/>
    <property type="match status" value="1"/>
</dbReference>
<name>A0A915CSY2_9BILA</name>
<evidence type="ECO:0000256" key="1">
    <source>
        <dbReference type="SAM" id="MobiDB-lite"/>
    </source>
</evidence>
<dbReference type="SUPFAM" id="SSF46934">
    <property type="entry name" value="UBA-like"/>
    <property type="match status" value="1"/>
</dbReference>
<feature type="region of interest" description="Disordered" evidence="1">
    <location>
        <begin position="374"/>
        <end position="498"/>
    </location>
</feature>
<dbReference type="CDD" id="cd14364">
    <property type="entry name" value="CUE_ASCC2"/>
    <property type="match status" value="1"/>
</dbReference>
<dbReference type="GO" id="GO:0043130">
    <property type="term" value="F:ubiquitin binding"/>
    <property type="evidence" value="ECO:0007669"/>
    <property type="project" value="InterPro"/>
</dbReference>
<dbReference type="InterPro" id="IPR009060">
    <property type="entry name" value="UBA-like_sf"/>
</dbReference>
<reference evidence="4" key="1">
    <citation type="submission" date="2022-11" db="UniProtKB">
        <authorList>
            <consortium name="WormBaseParasite"/>
        </authorList>
    </citation>
    <scope>IDENTIFICATION</scope>
</reference>
<dbReference type="Proteomes" id="UP000887574">
    <property type="component" value="Unplaced"/>
</dbReference>
<evidence type="ECO:0000313" key="3">
    <source>
        <dbReference type="Proteomes" id="UP000887574"/>
    </source>
</evidence>
<dbReference type="WBParaSite" id="jg11901.1">
    <property type="protein sequence ID" value="jg11901.1"/>
    <property type="gene ID" value="jg11901"/>
</dbReference>
<accession>A0A915CSY2</accession>
<evidence type="ECO:0000313" key="4">
    <source>
        <dbReference type="WBParaSite" id="jg11901.1"/>
    </source>
</evidence>
<organism evidence="3 4">
    <name type="scientific">Ditylenchus dipsaci</name>
    <dbReference type="NCBI Taxonomy" id="166011"/>
    <lineage>
        <taxon>Eukaryota</taxon>
        <taxon>Metazoa</taxon>
        <taxon>Ecdysozoa</taxon>
        <taxon>Nematoda</taxon>
        <taxon>Chromadorea</taxon>
        <taxon>Rhabditida</taxon>
        <taxon>Tylenchina</taxon>
        <taxon>Tylenchomorpha</taxon>
        <taxon>Sphaerularioidea</taxon>
        <taxon>Anguinidae</taxon>
        <taxon>Anguininae</taxon>
        <taxon>Ditylenchus</taxon>
    </lineage>
</organism>
<dbReference type="Gene3D" id="1.10.8.10">
    <property type="entry name" value="DNA helicase RuvA subunit, C-terminal domain"/>
    <property type="match status" value="1"/>
</dbReference>
<dbReference type="Pfam" id="PF02845">
    <property type="entry name" value="CUE"/>
    <property type="match status" value="1"/>
</dbReference>
<feature type="compositionally biased region" description="Polar residues" evidence="1">
    <location>
        <begin position="412"/>
        <end position="423"/>
    </location>
</feature>
<proteinExistence type="predicted"/>
<keyword evidence="3" id="KW-1185">Reference proteome</keyword>